<keyword evidence="2" id="KW-0235">DNA replication</keyword>
<dbReference type="EMBL" id="CAMAPF010000029">
    <property type="protein sequence ID" value="CAH9075666.1"/>
    <property type="molecule type" value="Genomic_DNA"/>
</dbReference>
<dbReference type="GO" id="GO:0034088">
    <property type="term" value="P:maintenance of mitotic sister chromatid cohesion"/>
    <property type="evidence" value="ECO:0007669"/>
    <property type="project" value="TreeGrafter"/>
</dbReference>
<gene>
    <name evidence="3" type="ORF">CEPIT_LOCUS5578</name>
</gene>
<name>A0AAV0CEY8_9ASTE</name>
<dbReference type="PANTHER" id="PTHR13395">
    <property type="entry name" value="SISTER CHROMATID COHESION PROTEIN DCC1-RELATED"/>
    <property type="match status" value="1"/>
</dbReference>
<feature type="non-terminal residue" evidence="3">
    <location>
        <position position="118"/>
    </location>
</feature>
<dbReference type="GO" id="GO:0000785">
    <property type="term" value="C:chromatin"/>
    <property type="evidence" value="ECO:0007669"/>
    <property type="project" value="TreeGrafter"/>
</dbReference>
<dbReference type="PANTHER" id="PTHR13395:SF6">
    <property type="entry name" value="SISTER CHROMATID COHESION PROTEIN DCC1"/>
    <property type="match status" value="1"/>
</dbReference>
<evidence type="ECO:0000256" key="2">
    <source>
        <dbReference type="ARBA" id="ARBA00022705"/>
    </source>
</evidence>
<dbReference type="AlphaFoldDB" id="A0AAV0CEY8"/>
<keyword evidence="4" id="KW-1185">Reference proteome</keyword>
<comment type="caution">
    <text evidence="3">The sequence shown here is derived from an EMBL/GenBank/DDBJ whole genome shotgun (WGS) entry which is preliminary data.</text>
</comment>
<dbReference type="GO" id="GO:0006260">
    <property type="term" value="P:DNA replication"/>
    <property type="evidence" value="ECO:0007669"/>
    <property type="project" value="UniProtKB-KW"/>
</dbReference>
<organism evidence="3 4">
    <name type="scientific">Cuscuta epithymum</name>
    <dbReference type="NCBI Taxonomy" id="186058"/>
    <lineage>
        <taxon>Eukaryota</taxon>
        <taxon>Viridiplantae</taxon>
        <taxon>Streptophyta</taxon>
        <taxon>Embryophyta</taxon>
        <taxon>Tracheophyta</taxon>
        <taxon>Spermatophyta</taxon>
        <taxon>Magnoliopsida</taxon>
        <taxon>eudicotyledons</taxon>
        <taxon>Gunneridae</taxon>
        <taxon>Pentapetalae</taxon>
        <taxon>asterids</taxon>
        <taxon>lamiids</taxon>
        <taxon>Solanales</taxon>
        <taxon>Convolvulaceae</taxon>
        <taxon>Cuscuteae</taxon>
        <taxon>Cuscuta</taxon>
        <taxon>Cuscuta subgen. Cuscuta</taxon>
    </lineage>
</organism>
<dbReference type="GO" id="GO:0000775">
    <property type="term" value="C:chromosome, centromeric region"/>
    <property type="evidence" value="ECO:0007669"/>
    <property type="project" value="TreeGrafter"/>
</dbReference>
<dbReference type="GO" id="GO:0031390">
    <property type="term" value="C:Ctf18 RFC-like complex"/>
    <property type="evidence" value="ECO:0007669"/>
    <property type="project" value="InterPro"/>
</dbReference>
<dbReference type="Pfam" id="PF09724">
    <property type="entry name" value="Dcc1"/>
    <property type="match status" value="1"/>
</dbReference>
<evidence type="ECO:0000313" key="4">
    <source>
        <dbReference type="Proteomes" id="UP001152523"/>
    </source>
</evidence>
<dbReference type="InterPro" id="IPR019128">
    <property type="entry name" value="Dcc1"/>
</dbReference>
<comment type="similarity">
    <text evidence="1">Belongs to the DCC1 family.</text>
</comment>
<evidence type="ECO:0000313" key="3">
    <source>
        <dbReference type="EMBL" id="CAH9075666.1"/>
    </source>
</evidence>
<reference evidence="3" key="1">
    <citation type="submission" date="2022-07" db="EMBL/GenBank/DDBJ databases">
        <authorList>
            <person name="Macas J."/>
            <person name="Novak P."/>
            <person name="Neumann P."/>
        </authorList>
    </citation>
    <scope>NUCLEOTIDE SEQUENCE</scope>
</reference>
<accession>A0AAV0CEY8</accession>
<evidence type="ECO:0000256" key="1">
    <source>
        <dbReference type="ARBA" id="ARBA00007017"/>
    </source>
</evidence>
<protein>
    <submittedName>
        <fullName evidence="3">Uncharacterized protein</fullName>
    </submittedName>
</protein>
<proteinExistence type="inferred from homology"/>
<sequence length="118" mass="13013">MTKRSSLLGKGEKDIYSCLLEKTIVSVLVMELLRPGLEGGAEAVLKLQPNTFLSVAYHPLFGPHDDLMLLELDENLLPEFLHQSVTLRGQPNEDAVLCTQSKTYALKFVGTSNSVLLI</sequence>
<dbReference type="Proteomes" id="UP001152523">
    <property type="component" value="Unassembled WGS sequence"/>
</dbReference>